<name>A0A370U0N4_9HELO</name>
<gene>
    <name evidence="5" type="ORF">BP5553_01319</name>
</gene>
<dbReference type="InterPro" id="IPR036291">
    <property type="entry name" value="NAD(P)-bd_dom_sf"/>
</dbReference>
<feature type="domain" description="Thioester reductase (TE)" evidence="4">
    <location>
        <begin position="686"/>
        <end position="923"/>
    </location>
</feature>
<keyword evidence="6" id="KW-1185">Reference proteome</keyword>
<evidence type="ECO:0000256" key="2">
    <source>
        <dbReference type="ARBA" id="ARBA00022553"/>
    </source>
</evidence>
<accession>A0A370U0N4</accession>
<keyword evidence="1" id="KW-0596">Phosphopantetheine</keyword>
<dbReference type="InterPro" id="IPR020845">
    <property type="entry name" value="AMP-binding_CS"/>
</dbReference>
<evidence type="ECO:0000259" key="3">
    <source>
        <dbReference type="Pfam" id="PF00501"/>
    </source>
</evidence>
<dbReference type="InterPro" id="IPR000873">
    <property type="entry name" value="AMP-dep_synth/lig_dom"/>
</dbReference>
<evidence type="ECO:0000256" key="1">
    <source>
        <dbReference type="ARBA" id="ARBA00022450"/>
    </source>
</evidence>
<evidence type="ECO:0000259" key="4">
    <source>
        <dbReference type="Pfam" id="PF07993"/>
    </source>
</evidence>
<dbReference type="EMBL" id="NPIC01000001">
    <property type="protein sequence ID" value="RDL41340.1"/>
    <property type="molecule type" value="Genomic_DNA"/>
</dbReference>
<reference evidence="5 6" key="1">
    <citation type="journal article" date="2018" name="IMA Fungus">
        <title>IMA Genome-F 9: Draft genome sequence of Annulohypoxylon stygium, Aspergillus mulundensis, Berkeleyomyces basicola (syn. Thielaviopsis basicola), Ceratocystis smalleyi, two Cercospora beticola strains, Coleophoma cylindrospora, Fusarium fracticaudum, Phialophora cf. hyalina, and Morchella septimelata.</title>
        <authorList>
            <person name="Wingfield B.D."/>
            <person name="Bills G.F."/>
            <person name="Dong Y."/>
            <person name="Huang W."/>
            <person name="Nel W.J."/>
            <person name="Swalarsk-Parry B.S."/>
            <person name="Vaghefi N."/>
            <person name="Wilken P.M."/>
            <person name="An Z."/>
            <person name="de Beer Z.W."/>
            <person name="De Vos L."/>
            <person name="Chen L."/>
            <person name="Duong T.A."/>
            <person name="Gao Y."/>
            <person name="Hammerbacher A."/>
            <person name="Kikkert J.R."/>
            <person name="Li Y."/>
            <person name="Li H."/>
            <person name="Li K."/>
            <person name="Li Q."/>
            <person name="Liu X."/>
            <person name="Ma X."/>
            <person name="Naidoo K."/>
            <person name="Pethybridge S.J."/>
            <person name="Sun J."/>
            <person name="Steenkamp E.T."/>
            <person name="van der Nest M.A."/>
            <person name="van Wyk S."/>
            <person name="Wingfield M.J."/>
            <person name="Xiong C."/>
            <person name="Yue Q."/>
            <person name="Zhang X."/>
        </authorList>
    </citation>
    <scope>NUCLEOTIDE SEQUENCE [LARGE SCALE GENOMIC DNA]</scope>
    <source>
        <strain evidence="5 6">BP 5553</strain>
    </source>
</reference>
<proteinExistence type="predicted"/>
<dbReference type="PROSITE" id="PS00455">
    <property type="entry name" value="AMP_BINDING"/>
    <property type="match status" value="1"/>
</dbReference>
<dbReference type="InterPro" id="IPR013120">
    <property type="entry name" value="FAR_NAD-bd"/>
</dbReference>
<dbReference type="SUPFAM" id="SSF51735">
    <property type="entry name" value="NAD(P)-binding Rossmann-fold domains"/>
    <property type="match status" value="1"/>
</dbReference>
<dbReference type="RefSeq" id="XP_031873996.1">
    <property type="nucleotide sequence ID" value="XM_032009942.1"/>
</dbReference>
<dbReference type="OrthoDB" id="429813at2759"/>
<dbReference type="InterPro" id="IPR042099">
    <property type="entry name" value="ANL_N_sf"/>
</dbReference>
<feature type="domain" description="AMP-dependent synthetase/ligase" evidence="3">
    <location>
        <begin position="41"/>
        <end position="334"/>
    </location>
</feature>
<dbReference type="Pfam" id="PF07993">
    <property type="entry name" value="NAD_binding_4"/>
    <property type="match status" value="1"/>
</dbReference>
<dbReference type="GeneID" id="43594168"/>
<dbReference type="SUPFAM" id="SSF56801">
    <property type="entry name" value="Acetyl-CoA synthetase-like"/>
    <property type="match status" value="1"/>
</dbReference>
<dbReference type="InterPro" id="IPR051414">
    <property type="entry name" value="Adenylate-forming_Reductase"/>
</dbReference>
<dbReference type="PANTHER" id="PTHR43439">
    <property type="entry name" value="PHENYLACETATE-COENZYME A LIGASE"/>
    <property type="match status" value="1"/>
</dbReference>
<evidence type="ECO:0000313" key="6">
    <source>
        <dbReference type="Proteomes" id="UP000254866"/>
    </source>
</evidence>
<evidence type="ECO:0000313" key="5">
    <source>
        <dbReference type="EMBL" id="RDL41340.1"/>
    </source>
</evidence>
<protein>
    <recommendedName>
        <fullName evidence="7">Acetyl-CoA synthetase-like protein</fullName>
    </recommendedName>
</protein>
<dbReference type="Proteomes" id="UP000254866">
    <property type="component" value="Unassembled WGS sequence"/>
</dbReference>
<dbReference type="STRING" id="2656787.A0A370U0N4"/>
<dbReference type="AlphaFoldDB" id="A0A370U0N4"/>
<dbReference type="Pfam" id="PF23562">
    <property type="entry name" value="AMP-binding_C_3"/>
    <property type="match status" value="1"/>
</dbReference>
<comment type="caution">
    <text evidence="5">The sequence shown here is derived from an EMBL/GenBank/DDBJ whole genome shotgun (WGS) entry which is preliminary data.</text>
</comment>
<dbReference type="Gene3D" id="3.40.50.720">
    <property type="entry name" value="NAD(P)-binding Rossmann-like Domain"/>
    <property type="match status" value="1"/>
</dbReference>
<dbReference type="Gene3D" id="3.40.50.12780">
    <property type="entry name" value="N-terminal domain of ligase-like"/>
    <property type="match status" value="1"/>
</dbReference>
<organism evidence="5 6">
    <name type="scientific">Venustampulla echinocandica</name>
    <dbReference type="NCBI Taxonomy" id="2656787"/>
    <lineage>
        <taxon>Eukaryota</taxon>
        <taxon>Fungi</taxon>
        <taxon>Dikarya</taxon>
        <taxon>Ascomycota</taxon>
        <taxon>Pezizomycotina</taxon>
        <taxon>Leotiomycetes</taxon>
        <taxon>Helotiales</taxon>
        <taxon>Pleuroascaceae</taxon>
        <taxon>Venustampulla</taxon>
    </lineage>
</organism>
<evidence type="ECO:0008006" key="7">
    <source>
        <dbReference type="Google" id="ProtNLM"/>
    </source>
</evidence>
<dbReference type="PANTHER" id="PTHR43439:SF2">
    <property type="entry name" value="ENZYME, PUTATIVE (JCVI)-RELATED"/>
    <property type="match status" value="1"/>
</dbReference>
<sequence>MTEHSVEFGKRLLPQVVDHYARTEPSRVYASIPKSAADLSDGFQDVTMAKLASIVDSLSWWLESTLGVGSLNAIAYIGPADIRYAVMFLAAMLFISPRNQVAQNQNMLVASDCKALFYAEELAPAATSLKESLPHMIVKSVQSLNEMLQTRDDTKHYPFDKSFDEAQNEPCLILHSSGSTGIPKLVTMTHGTFAVTDNDRNMPAPEGRRPQNAAQFNFEGGGKFYSCFPPYHLAGVHAYIDLPIFSSSATVVFGPTQLPPSGYLLSEILKRQHVRAFYVPPFIIEQWSAEPVASEQAKQLDFVLFGGGPLSPAIGNKLSEITDVCQMYGSLEVGQVQLLVPQTGEWSYLELNPFEEADMQPDGDGAFEMVLHQDPKFANRRSLWHNFPDVKSWRTGDLFMPHPSKPGLWRFHSRVDDIVVLSSSHKLRPLEMETIIQGDPLLSGALIAGQGKPEPLLIVEPKPGVYDGNLEAFIDRIWHSVKESNAIAPTYAQIKRSKVVVASPERPFLRAPKGSVARKLTIQAYADEIEAAYADDLPHAESNGTALQGIDAFILPGVKQYVRKCVEEFLPDVVLSDSDNIFLRGLESLGAAGLSRKLRVGLASQMKSARVLAVSLRLIYMHPTIDGLASVIVDTIFDRDVPDAAINRDAQSMERAVEDFTENLPQKTVGATTLPPSEGINVVLVGPRGSLGPNIVRELLLNPRVAKLYCLNRGEDGRERMRETFNDKGLACDVDDARLSFMPIALSQPRLGLSDDHYAELSRNAHIIIHNAWKVDFSWTLDSYKVEHLHSIRDLVDLSGHSSLKPRIIFVSSISSVQEWASIYPTPVSETPLESYDVASPLGYGQSKHVSERILVKASAASGIPVTILRVGQVAGPSTGTGSKWSTDEWIPSLAAISKTLKLIPTDIPPIDWVPVDLMARAVCELALSQEGQQASISLEGAGEADLLKIFNVVNPHLSEWAIFVEVLRKRLGVTANQVTLTEWVDHLARTDPKSMSEEEASSSMKILPFFQHLAETAAHGTELQPKFETANSVKASRTMADMGAVDETLIDRWCQQWGI</sequence>
<keyword evidence="2" id="KW-0597">Phosphoprotein</keyword>
<dbReference type="Pfam" id="PF00501">
    <property type="entry name" value="AMP-binding"/>
    <property type="match status" value="1"/>
</dbReference>